<comment type="similarity">
    <text evidence="8">Belongs to the IRC22 family.</text>
</comment>
<keyword evidence="12" id="KW-1185">Reference proteome</keyword>
<evidence type="ECO:0000256" key="1">
    <source>
        <dbReference type="ARBA" id="ARBA00004115"/>
    </source>
</evidence>
<evidence type="ECO:0008006" key="13">
    <source>
        <dbReference type="Google" id="ProtNLM"/>
    </source>
</evidence>
<proteinExistence type="inferred from homology"/>
<evidence type="ECO:0000256" key="7">
    <source>
        <dbReference type="ARBA" id="ARBA00037565"/>
    </source>
</evidence>
<evidence type="ECO:0000313" key="11">
    <source>
        <dbReference type="EMBL" id="KAG7530265.1"/>
    </source>
</evidence>
<dbReference type="GO" id="GO:0005789">
    <property type="term" value="C:endoplasmic reticulum membrane"/>
    <property type="evidence" value="ECO:0007669"/>
    <property type="project" value="UniProtKB-SubCell"/>
</dbReference>
<dbReference type="PANTHER" id="PTHR12924">
    <property type="entry name" value="TRANSLOCON-ASSOCIATED PROTEIN, ALPHA SUBUNIT"/>
    <property type="match status" value="1"/>
</dbReference>
<gene>
    <name evidence="11" type="ORF">FFLO_05150</name>
</gene>
<keyword evidence="2 10" id="KW-0812">Transmembrane</keyword>
<dbReference type="EMBL" id="JABELV010000123">
    <property type="protein sequence ID" value="KAG7530265.1"/>
    <property type="molecule type" value="Genomic_DNA"/>
</dbReference>
<dbReference type="Proteomes" id="UP000812966">
    <property type="component" value="Unassembled WGS sequence"/>
</dbReference>
<protein>
    <recommendedName>
        <fullName evidence="13">Translocon-associated protein subunit alpha</fullName>
    </recommendedName>
</protein>
<evidence type="ECO:0000256" key="8">
    <source>
        <dbReference type="ARBA" id="ARBA00038311"/>
    </source>
</evidence>
<name>A0A8K0JIR9_9TREE</name>
<keyword evidence="3" id="KW-0732">Signal</keyword>
<evidence type="ECO:0000256" key="9">
    <source>
        <dbReference type="SAM" id="MobiDB-lite"/>
    </source>
</evidence>
<dbReference type="AlphaFoldDB" id="A0A8K0JIR9"/>
<keyword evidence="5 10" id="KW-1133">Transmembrane helix</keyword>
<evidence type="ECO:0000313" key="12">
    <source>
        <dbReference type="Proteomes" id="UP000812966"/>
    </source>
</evidence>
<evidence type="ECO:0000256" key="6">
    <source>
        <dbReference type="ARBA" id="ARBA00023136"/>
    </source>
</evidence>
<comment type="subcellular location">
    <subcellularLocation>
        <location evidence="1">Endoplasmic reticulum membrane</location>
        <topology evidence="1">Single-pass type I membrane protein</topology>
    </subcellularLocation>
</comment>
<dbReference type="Pfam" id="PF03896">
    <property type="entry name" value="TRAP_alpha"/>
    <property type="match status" value="1"/>
</dbReference>
<evidence type="ECO:0000256" key="3">
    <source>
        <dbReference type="ARBA" id="ARBA00022729"/>
    </source>
</evidence>
<dbReference type="PANTHER" id="PTHR12924:SF0">
    <property type="entry name" value="TRANSLOCON-ASSOCIATED PROTEIN SUBUNIT ALPHA"/>
    <property type="match status" value="1"/>
</dbReference>
<feature type="transmembrane region" description="Helical" evidence="10">
    <location>
        <begin position="138"/>
        <end position="159"/>
    </location>
</feature>
<keyword evidence="6 10" id="KW-0472">Membrane</keyword>
<comment type="caution">
    <text evidence="11">The sequence shown here is derived from an EMBL/GenBank/DDBJ whole genome shotgun (WGS) entry which is preliminary data.</text>
</comment>
<reference evidence="11" key="1">
    <citation type="submission" date="2020-04" db="EMBL/GenBank/DDBJ databases">
        <title>Analysis of mating type loci in Filobasidium floriforme.</title>
        <authorList>
            <person name="Nowrousian M."/>
        </authorList>
    </citation>
    <scope>NUCLEOTIDE SEQUENCE</scope>
    <source>
        <strain evidence="11">CBS 6242</strain>
    </source>
</reference>
<evidence type="ECO:0000256" key="4">
    <source>
        <dbReference type="ARBA" id="ARBA00022824"/>
    </source>
</evidence>
<dbReference type="InterPro" id="IPR005595">
    <property type="entry name" value="TRAP_alpha"/>
</dbReference>
<keyword evidence="4" id="KW-0256">Endoplasmic reticulum</keyword>
<organism evidence="11 12">
    <name type="scientific">Filobasidium floriforme</name>
    <dbReference type="NCBI Taxonomy" id="5210"/>
    <lineage>
        <taxon>Eukaryota</taxon>
        <taxon>Fungi</taxon>
        <taxon>Dikarya</taxon>
        <taxon>Basidiomycota</taxon>
        <taxon>Agaricomycotina</taxon>
        <taxon>Tremellomycetes</taxon>
        <taxon>Filobasidiales</taxon>
        <taxon>Filobasidiaceae</taxon>
        <taxon>Filobasidium</taxon>
    </lineage>
</organism>
<comment type="function">
    <text evidence="7">Is probably involved in a pathway contributing to genomic integrity.</text>
</comment>
<evidence type="ECO:0000256" key="5">
    <source>
        <dbReference type="ARBA" id="ARBA00022989"/>
    </source>
</evidence>
<evidence type="ECO:0000256" key="10">
    <source>
        <dbReference type="SAM" id="Phobius"/>
    </source>
</evidence>
<feature type="region of interest" description="Disordered" evidence="9">
    <location>
        <begin position="207"/>
        <end position="265"/>
    </location>
</feature>
<evidence type="ECO:0000256" key="2">
    <source>
        <dbReference type="ARBA" id="ARBA00022692"/>
    </source>
</evidence>
<sequence>MGLFTDDASHIEVKAVFPDNNPLGVVVNGQQNQMILKFINSGTGNYTIVNAAASYHDVEKNWALVRNTTALKYNVPLPAGSNFSVPFNVHSEFRPRDIGLTVWANLNDVQKDTHRFVAFNSTVGVVEPQGSWFDLQALFMYIVVLATLGGLGYFAYNALMEYYYPQQKRTRSSKRAGGNAATADLKVVPAESGKPYPASVKPYEEDWVPSHHLKPAGGAARKRKGVKVDGGASSAAEVTSGGEGFTSGGESASEKKKGGKKGKRN</sequence>
<accession>A0A8K0JIR9</accession>